<dbReference type="Proteomes" id="UP001642484">
    <property type="component" value="Unassembled WGS sequence"/>
</dbReference>
<evidence type="ECO:0000313" key="2">
    <source>
        <dbReference type="EMBL" id="CAK9104325.1"/>
    </source>
</evidence>
<proteinExistence type="predicted"/>
<dbReference type="EMBL" id="CAXAMN010026595">
    <property type="protein sequence ID" value="CAK9104325.1"/>
    <property type="molecule type" value="Genomic_DNA"/>
</dbReference>
<reference evidence="2 3" key="1">
    <citation type="submission" date="2024-02" db="EMBL/GenBank/DDBJ databases">
        <authorList>
            <person name="Chen Y."/>
            <person name="Shah S."/>
            <person name="Dougan E. K."/>
            <person name="Thang M."/>
            <person name="Chan C."/>
        </authorList>
    </citation>
    <scope>NUCLEOTIDE SEQUENCE [LARGE SCALE GENOMIC DNA]</scope>
</reference>
<organism evidence="2 3">
    <name type="scientific">Durusdinium trenchii</name>
    <dbReference type="NCBI Taxonomy" id="1381693"/>
    <lineage>
        <taxon>Eukaryota</taxon>
        <taxon>Sar</taxon>
        <taxon>Alveolata</taxon>
        <taxon>Dinophyceae</taxon>
        <taxon>Suessiales</taxon>
        <taxon>Symbiodiniaceae</taxon>
        <taxon>Durusdinium</taxon>
    </lineage>
</organism>
<keyword evidence="3" id="KW-1185">Reference proteome</keyword>
<feature type="signal peptide" evidence="1">
    <location>
        <begin position="1"/>
        <end position="28"/>
    </location>
</feature>
<protein>
    <submittedName>
        <fullName evidence="2">Uncharacterized protein</fullName>
    </submittedName>
</protein>
<gene>
    <name evidence="2" type="ORF">CCMP2556_LOCUS48922</name>
</gene>
<comment type="caution">
    <text evidence="2">The sequence shown here is derived from an EMBL/GenBank/DDBJ whole genome shotgun (WGS) entry which is preliminary data.</text>
</comment>
<name>A0ABP0RUI8_9DINO</name>
<keyword evidence="1" id="KW-0732">Signal</keyword>
<evidence type="ECO:0000313" key="3">
    <source>
        <dbReference type="Proteomes" id="UP001642484"/>
    </source>
</evidence>
<sequence>MPGQFQFLEPSWLRCLLALCSAVADGMALQADTQRDLASCIIPETDEADAGAADDVGDYDFNNFSCSFAKDTDADILCDVCSKEIQPGQCQICWVQKNAHGKLEFWVHSDCFPSLACQEGVEQKACLALCHHLERAPNGNLKQILEATLLILTDYLDEAAADEL</sequence>
<evidence type="ECO:0000256" key="1">
    <source>
        <dbReference type="SAM" id="SignalP"/>
    </source>
</evidence>
<feature type="chain" id="PRO_5046805756" evidence="1">
    <location>
        <begin position="29"/>
        <end position="164"/>
    </location>
</feature>
<accession>A0ABP0RUI8</accession>